<dbReference type="GO" id="GO:0007032">
    <property type="term" value="P:endosome organization"/>
    <property type="evidence" value="ECO:0007669"/>
    <property type="project" value="TreeGrafter"/>
</dbReference>
<accession>A0A3S5AH15</accession>
<evidence type="ECO:0000256" key="4">
    <source>
        <dbReference type="ARBA" id="ARBA00022833"/>
    </source>
</evidence>
<dbReference type="GO" id="GO:0030674">
    <property type="term" value="F:protein-macromolecule adaptor activity"/>
    <property type="evidence" value="ECO:0007669"/>
    <property type="project" value="TreeGrafter"/>
</dbReference>
<dbReference type="InterPro" id="IPR057308">
    <property type="entry name" value="CHCR_PEP5_VPS11"/>
</dbReference>
<dbReference type="GO" id="GO:0006904">
    <property type="term" value="P:vesicle docking involved in exocytosis"/>
    <property type="evidence" value="ECO:0007669"/>
    <property type="project" value="TreeGrafter"/>
</dbReference>
<dbReference type="OrthoDB" id="26184at2759"/>
<comment type="caution">
    <text evidence="6">The sequence shown here is derived from an EMBL/GenBank/DDBJ whole genome shotgun (WGS) entry which is preliminary data.</text>
</comment>
<reference evidence="6" key="1">
    <citation type="submission" date="2018-11" db="EMBL/GenBank/DDBJ databases">
        <authorList>
            <consortium name="Pathogen Informatics"/>
        </authorList>
    </citation>
    <scope>NUCLEOTIDE SEQUENCE</scope>
</reference>
<keyword evidence="5" id="KW-0472">Membrane</keyword>
<evidence type="ECO:0000256" key="5">
    <source>
        <dbReference type="ARBA" id="ARBA00023136"/>
    </source>
</evidence>
<evidence type="ECO:0000313" key="7">
    <source>
        <dbReference type="Proteomes" id="UP000784294"/>
    </source>
</evidence>
<evidence type="ECO:0000256" key="3">
    <source>
        <dbReference type="ARBA" id="ARBA00022771"/>
    </source>
</evidence>
<proteinExistence type="predicted"/>
<dbReference type="Proteomes" id="UP000784294">
    <property type="component" value="Unassembled WGS sequence"/>
</dbReference>
<dbReference type="GO" id="GO:0031902">
    <property type="term" value="C:late endosome membrane"/>
    <property type="evidence" value="ECO:0007669"/>
    <property type="project" value="UniProtKB-SubCell"/>
</dbReference>
<name>A0A3S5AH15_9PLAT</name>
<comment type="subcellular location">
    <subcellularLocation>
        <location evidence="1">Late endosome membrane</location>
        <topology evidence="1">Peripheral membrane protein</topology>
        <orientation evidence="1">Cytoplasmic side</orientation>
    </subcellularLocation>
</comment>
<gene>
    <name evidence="6" type="ORF">PXEA_LOCUS9693</name>
</gene>
<evidence type="ECO:0000256" key="1">
    <source>
        <dbReference type="ARBA" id="ARBA00004492"/>
    </source>
</evidence>
<dbReference type="AlphaFoldDB" id="A0A3S5AH15"/>
<sequence length="199" mass="22275">MFLSCKYFYLHRPSLILKFLEGSQMAQLSLYLEALIQSDLANADHFTLLLICYTRLSDEKRIDAFIESAAARLPATDVRSTALSCPTETSDVSANVHVSDSAPTKLNLDVSSLLRVLRRAGYPKHALQLATQAARSIDCVRILVEDLDDGAGLLACIDRLPFNEVKHEKGTSIFNLIKHLYFALLVDTECKTQNTFFLY</sequence>
<dbReference type="PANTHER" id="PTHR23323">
    <property type="entry name" value="VACUOLAR PROTEIN SORTING-ASSOCIATED PROTEIN"/>
    <property type="match status" value="1"/>
</dbReference>
<dbReference type="EMBL" id="CAAALY010027735">
    <property type="protein sequence ID" value="VEL16253.1"/>
    <property type="molecule type" value="Genomic_DNA"/>
</dbReference>
<dbReference type="GO" id="GO:0030897">
    <property type="term" value="C:HOPS complex"/>
    <property type="evidence" value="ECO:0007669"/>
    <property type="project" value="TreeGrafter"/>
</dbReference>
<keyword evidence="3" id="KW-0863">Zinc-finger</keyword>
<protein>
    <recommendedName>
        <fullName evidence="8">Mic1 domain-containing protein</fullName>
    </recommendedName>
</protein>
<keyword evidence="4" id="KW-0862">Zinc</keyword>
<keyword evidence="7" id="KW-1185">Reference proteome</keyword>
<dbReference type="PANTHER" id="PTHR23323:SF24">
    <property type="entry name" value="VACUOLAR PROTEIN SORTING-ASSOCIATED PROTEIN 11 HOMOLOG"/>
    <property type="match status" value="1"/>
</dbReference>
<dbReference type="GO" id="GO:0008270">
    <property type="term" value="F:zinc ion binding"/>
    <property type="evidence" value="ECO:0007669"/>
    <property type="project" value="UniProtKB-KW"/>
</dbReference>
<keyword evidence="2" id="KW-0479">Metal-binding</keyword>
<dbReference type="Pfam" id="PF23356">
    <property type="entry name" value="TPR_PEP5_VPS11"/>
    <property type="match status" value="1"/>
</dbReference>
<evidence type="ECO:0000256" key="2">
    <source>
        <dbReference type="ARBA" id="ARBA00022723"/>
    </source>
</evidence>
<evidence type="ECO:0000313" key="6">
    <source>
        <dbReference type="EMBL" id="VEL16253.1"/>
    </source>
</evidence>
<organism evidence="6 7">
    <name type="scientific">Protopolystoma xenopodis</name>
    <dbReference type="NCBI Taxonomy" id="117903"/>
    <lineage>
        <taxon>Eukaryota</taxon>
        <taxon>Metazoa</taxon>
        <taxon>Spiralia</taxon>
        <taxon>Lophotrochozoa</taxon>
        <taxon>Platyhelminthes</taxon>
        <taxon>Monogenea</taxon>
        <taxon>Polyopisthocotylea</taxon>
        <taxon>Polystomatidea</taxon>
        <taxon>Polystomatidae</taxon>
        <taxon>Protopolystoma</taxon>
    </lineage>
</organism>
<dbReference type="GO" id="GO:0048284">
    <property type="term" value="P:organelle fusion"/>
    <property type="evidence" value="ECO:0007669"/>
    <property type="project" value="TreeGrafter"/>
</dbReference>
<dbReference type="GO" id="GO:0007033">
    <property type="term" value="P:vacuole organization"/>
    <property type="evidence" value="ECO:0007669"/>
    <property type="project" value="TreeGrafter"/>
</dbReference>
<evidence type="ECO:0008006" key="8">
    <source>
        <dbReference type="Google" id="ProtNLM"/>
    </source>
</evidence>